<dbReference type="OrthoDB" id="441771at2759"/>
<comment type="similarity">
    <text evidence="2">Belongs to the NOP14 family.</text>
</comment>
<feature type="compositionally biased region" description="Basic and acidic residues" evidence="7">
    <location>
        <begin position="505"/>
        <end position="536"/>
    </location>
</feature>
<evidence type="ECO:0000256" key="6">
    <source>
        <dbReference type="ARBA" id="ARBA00024695"/>
    </source>
</evidence>
<dbReference type="PANTHER" id="PTHR23183">
    <property type="entry name" value="NOP14"/>
    <property type="match status" value="1"/>
</dbReference>
<evidence type="ECO:0000256" key="1">
    <source>
        <dbReference type="ARBA" id="ARBA00004604"/>
    </source>
</evidence>
<feature type="compositionally biased region" description="Acidic residues" evidence="7">
    <location>
        <begin position="441"/>
        <end position="472"/>
    </location>
</feature>
<feature type="compositionally biased region" description="Basic and acidic residues" evidence="7">
    <location>
        <begin position="473"/>
        <end position="484"/>
    </location>
</feature>
<sequence length="1003" mass="114739">MAKPSTSEAKTKKKAKKKGGKKSGPDAVSMKLKADKKPSPFESIWSRRKFDILGKKRKGEERRIGHARSVAIEKRKKTLLKEYKQSIKSSAFIDKRIGEQNDDLGEFEKGIMRSQRERQSKLGKKSKFNLSDGEEDEFDDALGFGSLPEKDDFEDEMLSDDDYDDGGEGASNKRSAILKQINSHGAQDSSEMGLLEGEDHKHKTKKEVMEEVILKSKYFKAQKAREKEENEQLMDDLDKNFTSLVQSQALLSLTEPGKMNALKALVNKGVPDENVKKEQLPVTHRAETSKQEQPDSYDKLVNEMVLEMRARPSDRTKTPEEIAQEERERLERLEEASISVKWKFKDAALSIVAAAPNIITMWGTCTAQHGVVSLYIHEERQKRMLATDYSSDEDGENVEKDSAQRPRAISGDDLGDSFALDEEPRSKKGWVDEILERKDAEDSENEEEDASEDSESAEDTDEDEGSEEQDDEGREKTLSLKDWEQSDDDDVDTDLDEDEDEQEHDDAIGDKEEPKGHIKLKKSEIRKDGKSVDVKKPKSGVKHTSTEPEMPYTIEAPRSLEEFSSLLDNLSNGNIIEIIYRIRVCNAIALSAENRKKMQVFYGVLLQYFAVVANKKPLNFELLNLLVKPLMEMSTEIPYFSAICARQRILRTRTQFCEAIKSQENGCWPTLKTLFLLRLWSMIFPCSDFRHAVMTPAILLMCEYLMRCPIKSGQDVAIGSFLCSMVLMVTKQSRKFCPEAIMFLRTLLMAATDQKLASEQDCQFYHLMEMKALRPLLLINGSVDEINPLNFLTVMNMPDDSSFFSSNNFRGFRLQIFLFFIFRASALVTVIETLRGFVEIYDGLNSFPEIFLPIATLLLKLSQQRHIPEALKVKFNDVAQLIKKKADDAHDLRRPLQMRKQKPVPIKLVNPKFEENFVKGRDYDPDRVRSEIKKLKKLLKREAKGAARELRKDNYFLYEAKQKDKELAEQERAANYGKAVAFLQEQQRAFNSGQLGKGRKRRR</sequence>
<feature type="compositionally biased region" description="Acidic residues" evidence="7">
    <location>
        <begin position="485"/>
        <end position="504"/>
    </location>
</feature>
<dbReference type="Pfam" id="PF04147">
    <property type="entry name" value="Nop14"/>
    <property type="match status" value="2"/>
</dbReference>
<name>A0A1R3HP55_9ROSI</name>
<feature type="region of interest" description="Disordered" evidence="7">
    <location>
        <begin position="1"/>
        <end position="39"/>
    </location>
</feature>
<dbReference type="AlphaFoldDB" id="A0A1R3HP55"/>
<dbReference type="Proteomes" id="UP000187203">
    <property type="component" value="Unassembled WGS sequence"/>
</dbReference>
<evidence type="ECO:0000256" key="2">
    <source>
        <dbReference type="ARBA" id="ARBA00007466"/>
    </source>
</evidence>
<organism evidence="8 9">
    <name type="scientific">Corchorus olitorius</name>
    <dbReference type="NCBI Taxonomy" id="93759"/>
    <lineage>
        <taxon>Eukaryota</taxon>
        <taxon>Viridiplantae</taxon>
        <taxon>Streptophyta</taxon>
        <taxon>Embryophyta</taxon>
        <taxon>Tracheophyta</taxon>
        <taxon>Spermatophyta</taxon>
        <taxon>Magnoliopsida</taxon>
        <taxon>eudicotyledons</taxon>
        <taxon>Gunneridae</taxon>
        <taxon>Pentapetalae</taxon>
        <taxon>rosids</taxon>
        <taxon>malvids</taxon>
        <taxon>Malvales</taxon>
        <taxon>Malvaceae</taxon>
        <taxon>Grewioideae</taxon>
        <taxon>Apeibeae</taxon>
        <taxon>Corchorus</taxon>
    </lineage>
</organism>
<keyword evidence="9" id="KW-1185">Reference proteome</keyword>
<feature type="region of interest" description="Disordered" evidence="7">
    <location>
        <begin position="387"/>
        <end position="546"/>
    </location>
</feature>
<evidence type="ECO:0000256" key="4">
    <source>
        <dbReference type="ARBA" id="ARBA00022552"/>
    </source>
</evidence>
<reference evidence="9" key="1">
    <citation type="submission" date="2013-09" db="EMBL/GenBank/DDBJ databases">
        <title>Corchorus olitorius genome sequencing.</title>
        <authorList>
            <person name="Alam M."/>
            <person name="Haque M.S."/>
            <person name="Islam M.S."/>
            <person name="Emdad E.M."/>
            <person name="Islam M.M."/>
            <person name="Ahmed B."/>
            <person name="Halim A."/>
            <person name="Hossen Q.M.M."/>
            <person name="Hossain M.Z."/>
            <person name="Ahmed R."/>
            <person name="Khan M.M."/>
            <person name="Islam R."/>
            <person name="Rashid M.M."/>
            <person name="Khan S.A."/>
            <person name="Rahman M.S."/>
            <person name="Alam M."/>
            <person name="Yahiya A.S."/>
            <person name="Khan M.S."/>
            <person name="Azam M.S."/>
            <person name="Haque T."/>
            <person name="Lashkar M.Z.H."/>
            <person name="Akhand A.I."/>
            <person name="Morshed G."/>
            <person name="Roy S."/>
            <person name="Uddin K.S."/>
            <person name="Rabeya T."/>
            <person name="Hossain A.S."/>
            <person name="Chowdhury A."/>
            <person name="Snigdha A.R."/>
            <person name="Mortoza M.S."/>
            <person name="Matin S.A."/>
            <person name="Hoque S.M.E."/>
            <person name="Islam M.K."/>
            <person name="Roy D.K."/>
            <person name="Haider R."/>
            <person name="Moosa M.M."/>
            <person name="Elias S.M."/>
            <person name="Hasan A.M."/>
            <person name="Jahan S."/>
            <person name="Shafiuddin M."/>
            <person name="Mahmood N."/>
            <person name="Shommy N.S."/>
        </authorList>
    </citation>
    <scope>NUCLEOTIDE SEQUENCE [LARGE SCALE GENOMIC DNA]</scope>
    <source>
        <strain evidence="9">cv. O-4</strain>
    </source>
</reference>
<dbReference type="STRING" id="93759.A0A1R3HP55"/>
<evidence type="ECO:0000313" key="8">
    <source>
        <dbReference type="EMBL" id="OMO72084.1"/>
    </source>
</evidence>
<keyword evidence="4" id="KW-0698">rRNA processing</keyword>
<comment type="subcellular location">
    <subcellularLocation>
        <location evidence="1">Nucleus</location>
        <location evidence="1">Nucleolus</location>
    </subcellularLocation>
</comment>
<feature type="compositionally biased region" description="Polar residues" evidence="7">
    <location>
        <begin position="180"/>
        <end position="190"/>
    </location>
</feature>
<dbReference type="InterPro" id="IPR007276">
    <property type="entry name" value="Nop14"/>
</dbReference>
<dbReference type="GO" id="GO:0030490">
    <property type="term" value="P:maturation of SSU-rRNA"/>
    <property type="evidence" value="ECO:0007669"/>
    <property type="project" value="TreeGrafter"/>
</dbReference>
<feature type="compositionally biased region" description="Basic and acidic residues" evidence="7">
    <location>
        <begin position="422"/>
        <end position="440"/>
    </location>
</feature>
<dbReference type="GO" id="GO:0030692">
    <property type="term" value="C:Noc4p-Nop14p complex"/>
    <property type="evidence" value="ECO:0007669"/>
    <property type="project" value="TreeGrafter"/>
</dbReference>
<dbReference type="PANTHER" id="PTHR23183:SF0">
    <property type="entry name" value="NUCLEOLAR PROTEIN 14"/>
    <property type="match status" value="1"/>
</dbReference>
<dbReference type="GO" id="GO:0032040">
    <property type="term" value="C:small-subunit processome"/>
    <property type="evidence" value="ECO:0007669"/>
    <property type="project" value="InterPro"/>
</dbReference>
<evidence type="ECO:0000313" key="9">
    <source>
        <dbReference type="Proteomes" id="UP000187203"/>
    </source>
</evidence>
<protein>
    <submittedName>
        <fullName evidence="8">Nucleolar protein 14</fullName>
    </submittedName>
</protein>
<accession>A0A1R3HP55</accession>
<feature type="region of interest" description="Disordered" evidence="7">
    <location>
        <begin position="108"/>
        <end position="203"/>
    </location>
</feature>
<dbReference type="EMBL" id="AWUE01019702">
    <property type="protein sequence ID" value="OMO72084.1"/>
    <property type="molecule type" value="Genomic_DNA"/>
</dbReference>
<feature type="compositionally biased region" description="Basic and acidic residues" evidence="7">
    <location>
        <begin position="108"/>
        <end position="120"/>
    </location>
</feature>
<feature type="compositionally biased region" description="Basic residues" evidence="7">
    <location>
        <begin position="11"/>
        <end position="21"/>
    </location>
</feature>
<keyword evidence="5" id="KW-0539">Nucleus</keyword>
<comment type="function">
    <text evidence="6">Involved in nucleolar processing of pre-18S ribosomal RNA. Has a role in the nuclear export of 40S pre-ribosomal subunit to the cytoplasm.</text>
</comment>
<evidence type="ECO:0000256" key="5">
    <source>
        <dbReference type="ARBA" id="ARBA00023242"/>
    </source>
</evidence>
<proteinExistence type="inferred from homology"/>
<comment type="caution">
    <text evidence="8">The sequence shown here is derived from an EMBL/GenBank/DDBJ whole genome shotgun (WGS) entry which is preliminary data.</text>
</comment>
<keyword evidence="3" id="KW-0690">Ribosome biogenesis</keyword>
<evidence type="ECO:0000256" key="3">
    <source>
        <dbReference type="ARBA" id="ARBA00022517"/>
    </source>
</evidence>
<feature type="compositionally biased region" description="Acidic residues" evidence="7">
    <location>
        <begin position="151"/>
        <end position="167"/>
    </location>
</feature>
<gene>
    <name evidence="8" type="ORF">COLO4_27840</name>
</gene>
<evidence type="ECO:0000256" key="7">
    <source>
        <dbReference type="SAM" id="MobiDB-lite"/>
    </source>
</evidence>